<reference evidence="1" key="1">
    <citation type="journal article" date="2023" name="Mol. Phylogenet. Evol.">
        <title>Genome-scale phylogeny and comparative genomics of the fungal order Sordariales.</title>
        <authorList>
            <person name="Hensen N."/>
            <person name="Bonometti L."/>
            <person name="Westerberg I."/>
            <person name="Brannstrom I.O."/>
            <person name="Guillou S."/>
            <person name="Cros-Aarteil S."/>
            <person name="Calhoun S."/>
            <person name="Haridas S."/>
            <person name="Kuo A."/>
            <person name="Mondo S."/>
            <person name="Pangilinan J."/>
            <person name="Riley R."/>
            <person name="LaButti K."/>
            <person name="Andreopoulos B."/>
            <person name="Lipzen A."/>
            <person name="Chen C."/>
            <person name="Yan M."/>
            <person name="Daum C."/>
            <person name="Ng V."/>
            <person name="Clum A."/>
            <person name="Steindorff A."/>
            <person name="Ohm R.A."/>
            <person name="Martin F."/>
            <person name="Silar P."/>
            <person name="Natvig D.O."/>
            <person name="Lalanne C."/>
            <person name="Gautier V."/>
            <person name="Ament-Velasquez S.L."/>
            <person name="Kruys A."/>
            <person name="Hutchinson M.I."/>
            <person name="Powell A.J."/>
            <person name="Barry K."/>
            <person name="Miller A.N."/>
            <person name="Grigoriev I.V."/>
            <person name="Debuchy R."/>
            <person name="Gladieux P."/>
            <person name="Hiltunen Thoren M."/>
            <person name="Johannesson H."/>
        </authorList>
    </citation>
    <scope>NUCLEOTIDE SEQUENCE</scope>
    <source>
        <strain evidence="1">CBS 757.83</strain>
    </source>
</reference>
<dbReference type="Proteomes" id="UP001305647">
    <property type="component" value="Unassembled WGS sequence"/>
</dbReference>
<evidence type="ECO:0000313" key="2">
    <source>
        <dbReference type="Proteomes" id="UP001305647"/>
    </source>
</evidence>
<name>A0AAN6T0S3_9PEZI</name>
<keyword evidence="2" id="KW-1185">Reference proteome</keyword>
<protein>
    <submittedName>
        <fullName evidence="1">Uncharacterized protein</fullName>
    </submittedName>
</protein>
<accession>A0AAN6T0S3</accession>
<reference evidence="1" key="2">
    <citation type="submission" date="2023-05" db="EMBL/GenBank/DDBJ databases">
        <authorList>
            <consortium name="Lawrence Berkeley National Laboratory"/>
            <person name="Steindorff A."/>
            <person name="Hensen N."/>
            <person name="Bonometti L."/>
            <person name="Westerberg I."/>
            <person name="Brannstrom I.O."/>
            <person name="Guillou S."/>
            <person name="Cros-Aarteil S."/>
            <person name="Calhoun S."/>
            <person name="Haridas S."/>
            <person name="Kuo A."/>
            <person name="Mondo S."/>
            <person name="Pangilinan J."/>
            <person name="Riley R."/>
            <person name="Labutti K."/>
            <person name="Andreopoulos B."/>
            <person name="Lipzen A."/>
            <person name="Chen C."/>
            <person name="Yanf M."/>
            <person name="Daum C."/>
            <person name="Ng V."/>
            <person name="Clum A."/>
            <person name="Ohm R."/>
            <person name="Martin F."/>
            <person name="Silar P."/>
            <person name="Natvig D."/>
            <person name="Lalanne C."/>
            <person name="Gautier V."/>
            <person name="Ament-Velasquez S.L."/>
            <person name="Kruys A."/>
            <person name="Hutchinson M.I."/>
            <person name="Powell A.J."/>
            <person name="Barry K."/>
            <person name="Miller A.N."/>
            <person name="Grigoriev I.V."/>
            <person name="Debuchy R."/>
            <person name="Gladieux P."/>
            <person name="Thoren M.H."/>
            <person name="Johannesson H."/>
        </authorList>
    </citation>
    <scope>NUCLEOTIDE SEQUENCE</scope>
    <source>
        <strain evidence="1">CBS 757.83</strain>
    </source>
</reference>
<gene>
    <name evidence="1" type="ORF">N658DRAFT_145748</name>
</gene>
<proteinExistence type="predicted"/>
<sequence length="151" mass="16499">MDDANNYPCVMTTLYFAVGNRALQPRQARPGYRVRGEASLRRNDILISAAAVPDRQEQIALRHIGPRLAMLAMVDAGVSVVGLLVRVCELCAGLSQSAAASRRRMIKAWRPAVVGTCSSTLDEELHAAQCESDGKDLYCEITFESDNQGMK</sequence>
<evidence type="ECO:0000313" key="1">
    <source>
        <dbReference type="EMBL" id="KAK4100061.1"/>
    </source>
</evidence>
<organism evidence="1 2">
    <name type="scientific">Parathielavia hyrcaniae</name>
    <dbReference type="NCBI Taxonomy" id="113614"/>
    <lineage>
        <taxon>Eukaryota</taxon>
        <taxon>Fungi</taxon>
        <taxon>Dikarya</taxon>
        <taxon>Ascomycota</taxon>
        <taxon>Pezizomycotina</taxon>
        <taxon>Sordariomycetes</taxon>
        <taxon>Sordariomycetidae</taxon>
        <taxon>Sordariales</taxon>
        <taxon>Chaetomiaceae</taxon>
        <taxon>Parathielavia</taxon>
    </lineage>
</organism>
<dbReference type="EMBL" id="MU863644">
    <property type="protein sequence ID" value="KAK4100061.1"/>
    <property type="molecule type" value="Genomic_DNA"/>
</dbReference>
<comment type="caution">
    <text evidence="1">The sequence shown here is derived from an EMBL/GenBank/DDBJ whole genome shotgun (WGS) entry which is preliminary data.</text>
</comment>
<dbReference type="AlphaFoldDB" id="A0AAN6T0S3"/>